<sequence length="270" mass="28700">MTRPCPFAQIDAFAHAPFTGNPAAVVALDAWPDDSLLQSIAKENNLSETAFFLPDDSGEADYELRWFTPASEVELCGHATLATGHYLLSRDPALDAVTFRTRRAGVLRVARDGDRYAMTLPAWRAEPKDMTPCLAALGLSPDQVSAGFGHASGYTMVVVEDASLVTGLAPDFRALRETGDIVTIVTAPGGETDIVSRVFATGAGLEEDPVTGSAHAVLAPYWAELLGRDAFSAYQASERGGYLDCRIDGESVTLSGGCITVLKGDFLLPD</sequence>
<evidence type="ECO:0000256" key="1">
    <source>
        <dbReference type="ARBA" id="ARBA00008270"/>
    </source>
</evidence>
<name>A0ABS6XIN1_9SPHN</name>
<organism evidence="3 4">
    <name type="scientific">Stakelama flava</name>
    <dbReference type="NCBI Taxonomy" id="2860338"/>
    <lineage>
        <taxon>Bacteria</taxon>
        <taxon>Pseudomonadati</taxon>
        <taxon>Pseudomonadota</taxon>
        <taxon>Alphaproteobacteria</taxon>
        <taxon>Sphingomonadales</taxon>
        <taxon>Sphingomonadaceae</taxon>
        <taxon>Stakelama</taxon>
    </lineage>
</organism>
<reference evidence="3 4" key="1">
    <citation type="submission" date="2021-07" db="EMBL/GenBank/DDBJ databases">
        <title>Stakelama flava sp. nov., a novel endophytic bacterium isolated from branch of Kandelia candel.</title>
        <authorList>
            <person name="Tuo L."/>
        </authorList>
    </citation>
    <scope>NUCLEOTIDE SEQUENCE [LARGE SCALE GENOMIC DNA]</scope>
    <source>
        <strain evidence="3 4">CBK3Z-3</strain>
    </source>
</reference>
<dbReference type="EMBL" id="JAHWZX010000003">
    <property type="protein sequence ID" value="MBW4330068.1"/>
    <property type="molecule type" value="Genomic_DNA"/>
</dbReference>
<dbReference type="RefSeq" id="WP_219237185.1">
    <property type="nucleotide sequence ID" value="NZ_JAHWZX010000003.1"/>
</dbReference>
<keyword evidence="4" id="KW-1185">Reference proteome</keyword>
<evidence type="ECO:0000256" key="2">
    <source>
        <dbReference type="ARBA" id="ARBA00023235"/>
    </source>
</evidence>
<comment type="caution">
    <text evidence="3">The sequence shown here is derived from an EMBL/GenBank/DDBJ whole genome shotgun (WGS) entry which is preliminary data.</text>
</comment>
<dbReference type="PANTHER" id="PTHR13774">
    <property type="entry name" value="PHENAZINE BIOSYNTHESIS PROTEIN"/>
    <property type="match status" value="1"/>
</dbReference>
<proteinExistence type="inferred from homology"/>
<evidence type="ECO:0000313" key="4">
    <source>
        <dbReference type="Proteomes" id="UP001197214"/>
    </source>
</evidence>
<dbReference type="NCBIfam" id="TIGR00654">
    <property type="entry name" value="PhzF_family"/>
    <property type="match status" value="1"/>
</dbReference>
<gene>
    <name evidence="3" type="ORF">KY084_04170</name>
</gene>
<keyword evidence="2" id="KW-0413">Isomerase</keyword>
<dbReference type="InterPro" id="IPR003719">
    <property type="entry name" value="Phenazine_PhzF-like"/>
</dbReference>
<accession>A0ABS6XIN1</accession>
<comment type="similarity">
    <text evidence="1">Belongs to the PhzF family.</text>
</comment>
<dbReference type="Proteomes" id="UP001197214">
    <property type="component" value="Unassembled WGS sequence"/>
</dbReference>
<dbReference type="PIRSF" id="PIRSF016184">
    <property type="entry name" value="PhzC_PhzF"/>
    <property type="match status" value="1"/>
</dbReference>
<dbReference type="PANTHER" id="PTHR13774:SF17">
    <property type="entry name" value="PHENAZINE BIOSYNTHESIS-LIKE DOMAIN-CONTAINING PROTEIN"/>
    <property type="match status" value="1"/>
</dbReference>
<dbReference type="Pfam" id="PF02567">
    <property type="entry name" value="PhzC-PhzF"/>
    <property type="match status" value="1"/>
</dbReference>
<protein>
    <submittedName>
        <fullName evidence="3">PhzF family phenazine biosynthesis protein</fullName>
    </submittedName>
</protein>
<evidence type="ECO:0000313" key="3">
    <source>
        <dbReference type="EMBL" id="MBW4330068.1"/>
    </source>
</evidence>